<dbReference type="Proteomes" id="UP001052655">
    <property type="component" value="Unassembled WGS sequence"/>
</dbReference>
<keyword evidence="1" id="KW-0175">Coiled coil</keyword>
<evidence type="ECO:0000313" key="2">
    <source>
        <dbReference type="EMBL" id="GHI33270.1"/>
    </source>
</evidence>
<protein>
    <submittedName>
        <fullName evidence="2">Uncharacterized protein</fullName>
    </submittedName>
</protein>
<dbReference type="EMBL" id="BNDX01000013">
    <property type="protein sequence ID" value="GHI33270.1"/>
    <property type="molecule type" value="Genomic_DNA"/>
</dbReference>
<sequence>MSEETPPEVAEALRQALIAQEEAERRLTEELARLAEENR</sequence>
<gene>
    <name evidence="2" type="ORF">Sdagh_50000</name>
</gene>
<reference evidence="2" key="1">
    <citation type="submission" date="2024-05" db="EMBL/GenBank/DDBJ databases">
        <title>Whole genome shotgun sequence of Streptomyces daghestanicus NBRC 12762.</title>
        <authorList>
            <person name="Komaki H."/>
            <person name="Tamura T."/>
        </authorList>
    </citation>
    <scope>NUCLEOTIDE SEQUENCE</scope>
    <source>
        <strain evidence="2">NBRC 12762</strain>
    </source>
</reference>
<name>A0ABQ3Q7K8_9ACTN</name>
<comment type="caution">
    <text evidence="2">The sequence shown here is derived from an EMBL/GenBank/DDBJ whole genome shotgun (WGS) entry which is preliminary data.</text>
</comment>
<feature type="coiled-coil region" evidence="1">
    <location>
        <begin position="10"/>
        <end position="38"/>
    </location>
</feature>
<keyword evidence="3" id="KW-1185">Reference proteome</keyword>
<accession>A0ABQ3Q7K8</accession>
<proteinExistence type="predicted"/>
<evidence type="ECO:0000256" key="1">
    <source>
        <dbReference type="SAM" id="Coils"/>
    </source>
</evidence>
<evidence type="ECO:0000313" key="3">
    <source>
        <dbReference type="Proteomes" id="UP001052655"/>
    </source>
</evidence>
<organism evidence="2 3">
    <name type="scientific">Streptomyces daghestanicus</name>
    <dbReference type="NCBI Taxonomy" id="66885"/>
    <lineage>
        <taxon>Bacteria</taxon>
        <taxon>Bacillati</taxon>
        <taxon>Actinomycetota</taxon>
        <taxon>Actinomycetes</taxon>
        <taxon>Kitasatosporales</taxon>
        <taxon>Streptomycetaceae</taxon>
        <taxon>Streptomyces</taxon>
    </lineage>
</organism>